<dbReference type="NCBIfam" id="TIGR01760">
    <property type="entry name" value="tape_meas_TP901"/>
    <property type="match status" value="1"/>
</dbReference>
<name>S1NZD9_9ENTE</name>
<dbReference type="AlphaFoldDB" id="S1NZD9"/>
<feature type="coiled-coil region" evidence="1">
    <location>
        <begin position="160"/>
        <end position="187"/>
    </location>
</feature>
<keyword evidence="1" id="KW-0175">Coiled coil</keyword>
<evidence type="ECO:0000313" key="3">
    <source>
        <dbReference type="Proteomes" id="UP000014127"/>
    </source>
</evidence>
<dbReference type="PATRIC" id="fig|1139219.3.peg.363"/>
<dbReference type="RefSeq" id="WP_016171599.1">
    <property type="nucleotide sequence ID" value="NZ_ASWK01000001.1"/>
</dbReference>
<evidence type="ECO:0000313" key="2">
    <source>
        <dbReference type="EMBL" id="EOT43817.1"/>
    </source>
</evidence>
<comment type="caution">
    <text evidence="2">The sequence shown here is derived from an EMBL/GenBank/DDBJ whole genome shotgun (WGS) entry which is preliminary data.</text>
</comment>
<organism evidence="2 3">
    <name type="scientific">Enterococcus dispar ATCC 51266</name>
    <dbReference type="NCBI Taxonomy" id="1139219"/>
    <lineage>
        <taxon>Bacteria</taxon>
        <taxon>Bacillati</taxon>
        <taxon>Bacillota</taxon>
        <taxon>Bacilli</taxon>
        <taxon>Lactobacillales</taxon>
        <taxon>Enterococcaceae</taxon>
        <taxon>Enterococcus</taxon>
    </lineage>
</organism>
<dbReference type="eggNOG" id="COG5283">
    <property type="taxonomic scope" value="Bacteria"/>
</dbReference>
<dbReference type="HOGENOM" id="CLU_003812_0_0_9"/>
<dbReference type="Proteomes" id="UP000014127">
    <property type="component" value="Unassembled WGS sequence"/>
</dbReference>
<keyword evidence="3" id="KW-1185">Reference proteome</keyword>
<dbReference type="EMBL" id="AHYR01000002">
    <property type="protein sequence ID" value="EOT43817.1"/>
    <property type="molecule type" value="Genomic_DNA"/>
</dbReference>
<gene>
    <name evidence="2" type="ORF">OMK_00375</name>
</gene>
<dbReference type="STRING" id="44009.RV01_GL001257"/>
<evidence type="ECO:0000256" key="1">
    <source>
        <dbReference type="SAM" id="Coils"/>
    </source>
</evidence>
<feature type="coiled-coil region" evidence="1">
    <location>
        <begin position="413"/>
        <end position="481"/>
    </location>
</feature>
<reference evidence="2 3" key="1">
    <citation type="submission" date="2013-03" db="EMBL/GenBank/DDBJ databases">
        <title>The Genome Sequence of Enterococcus dispar ATCC_51266 (Illumina only assembly).</title>
        <authorList>
            <consortium name="The Broad Institute Genomics Platform"/>
            <consortium name="The Broad Institute Genome Sequencing Center for Infectious Disease"/>
            <person name="Earl A."/>
            <person name="Russ C."/>
            <person name="Gilmore M."/>
            <person name="Surin D."/>
            <person name="Walker B."/>
            <person name="Young S."/>
            <person name="Zeng Q."/>
            <person name="Gargeya S."/>
            <person name="Fitzgerald M."/>
            <person name="Haas B."/>
            <person name="Abouelleil A."/>
            <person name="Allen A.W."/>
            <person name="Alvarado L."/>
            <person name="Arachchi H.M."/>
            <person name="Berlin A.M."/>
            <person name="Chapman S.B."/>
            <person name="Gainer-Dewar J."/>
            <person name="Goldberg J."/>
            <person name="Griggs A."/>
            <person name="Gujja S."/>
            <person name="Hansen M."/>
            <person name="Howarth C."/>
            <person name="Imamovic A."/>
            <person name="Ireland A."/>
            <person name="Larimer J."/>
            <person name="McCowan C."/>
            <person name="Murphy C."/>
            <person name="Pearson M."/>
            <person name="Poon T.W."/>
            <person name="Priest M."/>
            <person name="Roberts A."/>
            <person name="Saif S."/>
            <person name="Shea T."/>
            <person name="Sisk P."/>
            <person name="Sykes S."/>
            <person name="Wortman J."/>
            <person name="Nusbaum C."/>
            <person name="Birren B."/>
        </authorList>
    </citation>
    <scope>NUCLEOTIDE SEQUENCE [LARGE SCALE GENOMIC DNA]</scope>
    <source>
        <strain evidence="2 3">ATCC 51266</strain>
    </source>
</reference>
<protein>
    <submittedName>
        <fullName evidence="2">Phage tail tape measure protein, TP901 family, core region</fullName>
    </submittedName>
</protein>
<proteinExistence type="predicted"/>
<dbReference type="OrthoDB" id="2137849at2"/>
<sequence>MVNMQLAVENGVGAFDELSAMGSKAGISLSDISKAVQDGGKNLKSTASQMGLTNTQLRSMYKEADKSAIALENFSKVAGLTNAEFADLFKKDPSKAIMKFVEGLSHAEEKGTSAIKVLNDMDIKEVRLRDSLLRAANASGVFGDAIATGNKAWKENTALTEEASKRYETTESKLKMLKNEAVDAAIELGGPLIDALRDGLQASKPLIKGLGDLAKSFSSLDKEQQQNIIKWVGIAAAAGPVLSIAGKLTGGIGKLGKSFIDLTASMAKKKAMTAMAAEMASGAVSATSMGTAVAGAGTKVGLFGKLAGLAGGKAGVGALTAGLSGVAVPAAIAVGGVAAVGVALYAANKAYESNQLAGARWGTKVTKEQDKVIKKAYELNEKASTYVNEYADGIASSAEKAKKANQEIVNSIQKVLDKEIERKKKAAEKITDEDEKKKAENYIKWQETVNKAEVQQAKKKVDAINQILINASKNNRNLSNEERQFIANNYKLLSQDQLKAAGFSKKQRLAIETAYQADVSKLNYKDLSKRQETLQNALKDEKSAYEKQVESLKTIYAKNPQALKASMDKLNKEYKQSTDTLVTGLAKVFQAQGKDISQLSEVWKAYGYTTDEVLSLVNTSVKASSDNLDLLAKGTSEADMAWNALALDPKTGEVKTNMAETLVDMAKTDEGWQQLKFMLKNADIESNAKEEVAVAMGLAGKWNLMYMSDKLLTVNGDEAKVALYDTIDELKAWNEYEADRKILGADNADVIWKLIDSEDKLNVWNTIPASDKKLLADNTDFLSKLLNSEEALNQWKSLPDSQKKMLADNSDLLGKVFASTESFNAWGKLPEPIKQMLGNNQDILAKVKDGTISLQDYQKIEPNIKKLLGDSSSVVNASKSGEKSLRSYHANNPAKKILQGTSASTQAAAKAGEGALNRYRGNNPALKKLLGNSSSVVSASNTGGVALNRFRNNNPGSKNLRAIDNASDPARSAIGAVNNFKSGPSVITKTLNVVANLGKGVAKVLGFEKGTNYHLGGPAIVNDQKGLTYKELVLPKGGVPFIPDGRDVFLPNLPKGSKIIPARQTKKLVPHYKDGVGVPKNSTLVRNLEKINTQNNLSKTEIIIEPENYSEQLNQIIKLMGRFSSDLQKLKIVMNEREVGRIITNEQTKNNRMQSRLEGLR</sequence>
<dbReference type="InterPro" id="IPR010090">
    <property type="entry name" value="Phage_tape_meas"/>
</dbReference>
<feature type="coiled-coil region" evidence="1">
    <location>
        <begin position="524"/>
        <end position="555"/>
    </location>
</feature>
<accession>S1NZD9</accession>